<name>A0A0W0FBS8_MONRR</name>
<feature type="transmembrane region" description="Helical" evidence="1">
    <location>
        <begin position="24"/>
        <end position="44"/>
    </location>
</feature>
<comment type="caution">
    <text evidence="2">The sequence shown here is derived from an EMBL/GenBank/DDBJ whole genome shotgun (WGS) entry which is preliminary data.</text>
</comment>
<feature type="transmembrane region" description="Helical" evidence="1">
    <location>
        <begin position="222"/>
        <end position="245"/>
    </location>
</feature>
<organism evidence="2 3">
    <name type="scientific">Moniliophthora roreri</name>
    <name type="common">Frosty pod rot fungus</name>
    <name type="synonym">Monilia roreri</name>
    <dbReference type="NCBI Taxonomy" id="221103"/>
    <lineage>
        <taxon>Eukaryota</taxon>
        <taxon>Fungi</taxon>
        <taxon>Dikarya</taxon>
        <taxon>Basidiomycota</taxon>
        <taxon>Agaricomycotina</taxon>
        <taxon>Agaricomycetes</taxon>
        <taxon>Agaricomycetidae</taxon>
        <taxon>Agaricales</taxon>
        <taxon>Marasmiineae</taxon>
        <taxon>Marasmiaceae</taxon>
        <taxon>Moniliophthora</taxon>
    </lineage>
</organism>
<sequence>MSDRPIGSGQIHTWGNANEAEIGVWIYFNLVSSNILLPILVVTFTFSKTAKRHATLTNMCMTWILSGIFSLLSFYDGAGKDKPITTLCKAQMSLLFGILPMWSVAVLVMTLYLYGVINECAFLFEHRKLTMPVMLSAPYIVQCAFTLAGAIATVKKPKARVRTPYYCGLHFTPLSNAMSIFVFIICLCIVLLMIQLGSMVFKNWRARRRSAATRLSHIDTQLVIRVLLFGVYVLAGMVCNCIKLFDPYNPFPYMYAAIAGTVVFLIFGTQSDVFRAWCFWKKFDHPRTDGYVRGQMDWLNTSLHPDVGMSQTEAIGSIPTRAPPEPPRAQVVHHIHSTESFHHAHTQSTQVWV</sequence>
<gene>
    <name evidence="2" type="ORF">WG66_13646</name>
</gene>
<evidence type="ECO:0000313" key="3">
    <source>
        <dbReference type="Proteomes" id="UP000054988"/>
    </source>
</evidence>
<dbReference type="Proteomes" id="UP000054988">
    <property type="component" value="Unassembled WGS sequence"/>
</dbReference>
<protein>
    <submittedName>
        <fullName evidence="2">Uncharacterized protein</fullName>
    </submittedName>
</protein>
<evidence type="ECO:0000313" key="2">
    <source>
        <dbReference type="EMBL" id="KTB33792.1"/>
    </source>
</evidence>
<feature type="transmembrane region" description="Helical" evidence="1">
    <location>
        <begin position="56"/>
        <end position="75"/>
    </location>
</feature>
<evidence type="ECO:0000256" key="1">
    <source>
        <dbReference type="SAM" id="Phobius"/>
    </source>
</evidence>
<dbReference type="EMBL" id="LATX01002135">
    <property type="protein sequence ID" value="KTB33792.1"/>
    <property type="molecule type" value="Genomic_DNA"/>
</dbReference>
<feature type="transmembrane region" description="Helical" evidence="1">
    <location>
        <begin position="251"/>
        <end position="269"/>
    </location>
</feature>
<dbReference type="eggNOG" id="ENOG502R12E">
    <property type="taxonomic scope" value="Eukaryota"/>
</dbReference>
<keyword evidence="1" id="KW-0812">Transmembrane</keyword>
<feature type="transmembrane region" description="Helical" evidence="1">
    <location>
        <begin position="129"/>
        <end position="154"/>
    </location>
</feature>
<dbReference type="AlphaFoldDB" id="A0A0W0FBS8"/>
<keyword evidence="1" id="KW-1133">Transmembrane helix</keyword>
<keyword evidence="1" id="KW-0472">Membrane</keyword>
<feature type="transmembrane region" description="Helical" evidence="1">
    <location>
        <begin position="174"/>
        <end position="201"/>
    </location>
</feature>
<proteinExistence type="predicted"/>
<accession>A0A0W0FBS8</accession>
<reference evidence="2 3" key="1">
    <citation type="submission" date="2015-12" db="EMBL/GenBank/DDBJ databases">
        <title>Draft genome sequence of Moniliophthora roreri, the causal agent of frosty pod rot of cacao.</title>
        <authorList>
            <person name="Aime M.C."/>
            <person name="Diaz-Valderrama J.R."/>
            <person name="Kijpornyongpan T."/>
            <person name="Phillips-Mora W."/>
        </authorList>
    </citation>
    <scope>NUCLEOTIDE SEQUENCE [LARGE SCALE GENOMIC DNA]</scope>
    <source>
        <strain evidence="2 3">MCA 2952</strain>
    </source>
</reference>
<feature type="transmembrane region" description="Helical" evidence="1">
    <location>
        <begin position="95"/>
        <end position="117"/>
    </location>
</feature>